<dbReference type="RefSeq" id="XP_007929100.1">
    <property type="nucleotide sequence ID" value="XM_007930909.1"/>
</dbReference>
<keyword evidence="1" id="KW-0175">Coiled coil</keyword>
<dbReference type="VEuPathDB" id="FungiDB:MYCFIDRAFT_177017"/>
<evidence type="ECO:0000313" key="4">
    <source>
        <dbReference type="Proteomes" id="UP000016932"/>
    </source>
</evidence>
<dbReference type="Proteomes" id="UP000016932">
    <property type="component" value="Unassembled WGS sequence"/>
</dbReference>
<dbReference type="EMBL" id="KB446561">
    <property type="protein sequence ID" value="EME80027.1"/>
    <property type="molecule type" value="Genomic_DNA"/>
</dbReference>
<dbReference type="OrthoDB" id="10603236at2759"/>
<evidence type="ECO:0000256" key="1">
    <source>
        <dbReference type="SAM" id="Coils"/>
    </source>
</evidence>
<protein>
    <submittedName>
        <fullName evidence="3">Uncharacterized protein</fullName>
    </submittedName>
</protein>
<dbReference type="GeneID" id="19333671"/>
<evidence type="ECO:0000313" key="3">
    <source>
        <dbReference type="EMBL" id="EME80027.1"/>
    </source>
</evidence>
<accession>M3ARG3</accession>
<feature type="region of interest" description="Disordered" evidence="2">
    <location>
        <begin position="263"/>
        <end position="305"/>
    </location>
</feature>
<dbReference type="AlphaFoldDB" id="M3ARG3"/>
<reference evidence="3 4" key="1">
    <citation type="journal article" date="2012" name="PLoS Pathog.">
        <title>Diverse lifestyles and strategies of plant pathogenesis encoded in the genomes of eighteen Dothideomycetes fungi.</title>
        <authorList>
            <person name="Ohm R.A."/>
            <person name="Feau N."/>
            <person name="Henrissat B."/>
            <person name="Schoch C.L."/>
            <person name="Horwitz B.A."/>
            <person name="Barry K.W."/>
            <person name="Condon B.J."/>
            <person name="Copeland A.C."/>
            <person name="Dhillon B."/>
            <person name="Glaser F."/>
            <person name="Hesse C.N."/>
            <person name="Kosti I."/>
            <person name="LaButti K."/>
            <person name="Lindquist E.A."/>
            <person name="Lucas S."/>
            <person name="Salamov A.A."/>
            <person name="Bradshaw R.E."/>
            <person name="Ciuffetti L."/>
            <person name="Hamelin R.C."/>
            <person name="Kema G.H.J."/>
            <person name="Lawrence C."/>
            <person name="Scott J.A."/>
            <person name="Spatafora J.W."/>
            <person name="Turgeon B.G."/>
            <person name="de Wit P.J.G.M."/>
            <person name="Zhong S."/>
            <person name="Goodwin S.B."/>
            <person name="Grigoriev I.V."/>
        </authorList>
    </citation>
    <scope>NUCLEOTIDE SEQUENCE [LARGE SCALE GENOMIC DNA]</scope>
    <source>
        <strain evidence="3 4">CIRAD86</strain>
    </source>
</reference>
<feature type="compositionally biased region" description="Basic and acidic residues" evidence="2">
    <location>
        <begin position="266"/>
        <end position="275"/>
    </location>
</feature>
<evidence type="ECO:0000256" key="2">
    <source>
        <dbReference type="SAM" id="MobiDB-lite"/>
    </source>
</evidence>
<name>M3ARG3_PSEFD</name>
<sequence length="338" mass="38734">MVLSRPDTKLFMKPRSLSMTSILYYMHSELSSFTGQHRFVKMSSIQRGLHSFHKLRKPLTYLVCHWLPHADCTGSKCPADVLQNQETYSMVSVLPEKARPIAALEPLTRPAARQIIHSSHFDSRKSVHSPQRTLNPTWRTQALSPAGQRLRYKMPPSNGRGELLYNEKKELERLEEMRAQLKDRMVKLELWDVGEESDSRLEALVEQIASMPLNLLYHPKVMRDLNERTMRIPATAQNRQKQSVSFTNGLSVVAHLQTERNYLPLDRARTSDAKTADSTGRSKPPIQIGNNEDQTQCRRIKHSRSQGTDTIYVEASAQGGRKLYYVGRRMSYRSRSGS</sequence>
<dbReference type="HOGENOM" id="CLU_821656_0_0_1"/>
<dbReference type="KEGG" id="pfj:MYCFIDRAFT_177017"/>
<gene>
    <name evidence="3" type="ORF">MYCFIDRAFT_177017</name>
</gene>
<keyword evidence="4" id="KW-1185">Reference proteome</keyword>
<organism evidence="3 4">
    <name type="scientific">Pseudocercospora fijiensis (strain CIRAD86)</name>
    <name type="common">Black leaf streak disease fungus</name>
    <name type="synonym">Mycosphaerella fijiensis</name>
    <dbReference type="NCBI Taxonomy" id="383855"/>
    <lineage>
        <taxon>Eukaryota</taxon>
        <taxon>Fungi</taxon>
        <taxon>Dikarya</taxon>
        <taxon>Ascomycota</taxon>
        <taxon>Pezizomycotina</taxon>
        <taxon>Dothideomycetes</taxon>
        <taxon>Dothideomycetidae</taxon>
        <taxon>Mycosphaerellales</taxon>
        <taxon>Mycosphaerellaceae</taxon>
        <taxon>Pseudocercospora</taxon>
    </lineage>
</organism>
<proteinExistence type="predicted"/>
<feature type="coiled-coil region" evidence="1">
    <location>
        <begin position="164"/>
        <end position="191"/>
    </location>
</feature>